<keyword evidence="1" id="KW-0560">Oxidoreductase</keyword>
<protein>
    <submittedName>
        <fullName evidence="5">NAD(P)-binding protein</fullName>
    </submittedName>
</protein>
<comment type="caution">
    <text evidence="5">The sequence shown here is derived from an EMBL/GenBank/DDBJ whole genome shotgun (WGS) entry which is preliminary data.</text>
</comment>
<dbReference type="AlphaFoldDB" id="A0A9P4S407"/>
<gene>
    <name evidence="5" type="ORF">M501DRAFT_982046</name>
</gene>
<feature type="domain" description="NAD-dependent epimerase/dehydratase" evidence="4">
    <location>
        <begin position="18"/>
        <end position="272"/>
    </location>
</feature>
<dbReference type="InterPro" id="IPR036291">
    <property type="entry name" value="NAD(P)-bd_dom_sf"/>
</dbReference>
<evidence type="ECO:0000259" key="4">
    <source>
        <dbReference type="Pfam" id="PF01370"/>
    </source>
</evidence>
<sequence length="365" mass="39243">MVAAKNQMSQPSNNDVLVITGINGYIASVLGYALLKKGYHIRGTVRSLEKAKPLLEGVYAPYKDRVQIYQVPDITADGAFDEVVKGAHGIFHIASPVGMSLKTYDEAIKPAIRGSTGILSSTLAHAGPQLRAVVVTSSIASLFSGRPGPGEIITEASRPNLDLLTLRVRLEAGEIKAPVYALSKIAADVAVWKWYETKKPPFSLCSIHPSLVIGPPVTIPCSGDALCETLHPLWEIFSGKSLTRLPTLGSGLYVDIRDVVDMHCFGYEHPEVVDGHRFIASGGFGPAQAIADILHAAYPMREGKMPKGKPGEGYIGFQDGKVGKVQPIEGAVTISSKKAEKMMGINWVDFRDSVRDTAKALEVLL</sequence>
<reference evidence="5" key="1">
    <citation type="journal article" date="2020" name="Stud. Mycol.">
        <title>101 Dothideomycetes genomes: a test case for predicting lifestyles and emergence of pathogens.</title>
        <authorList>
            <person name="Haridas S."/>
            <person name="Albert R."/>
            <person name="Binder M."/>
            <person name="Bloem J."/>
            <person name="Labutti K."/>
            <person name="Salamov A."/>
            <person name="Andreopoulos B."/>
            <person name="Baker S."/>
            <person name="Barry K."/>
            <person name="Bills G."/>
            <person name="Bluhm B."/>
            <person name="Cannon C."/>
            <person name="Castanera R."/>
            <person name="Culley D."/>
            <person name="Daum C."/>
            <person name="Ezra D."/>
            <person name="Gonzalez J."/>
            <person name="Henrissat B."/>
            <person name="Kuo A."/>
            <person name="Liang C."/>
            <person name="Lipzen A."/>
            <person name="Lutzoni F."/>
            <person name="Magnuson J."/>
            <person name="Mondo S."/>
            <person name="Nolan M."/>
            <person name="Ohm R."/>
            <person name="Pangilinan J."/>
            <person name="Park H.-J."/>
            <person name="Ramirez L."/>
            <person name="Alfaro M."/>
            <person name="Sun H."/>
            <person name="Tritt A."/>
            <person name="Yoshinaga Y."/>
            <person name="Zwiers L.-H."/>
            <person name="Turgeon B."/>
            <person name="Goodwin S."/>
            <person name="Spatafora J."/>
            <person name="Crous P."/>
            <person name="Grigoriev I."/>
        </authorList>
    </citation>
    <scope>NUCLEOTIDE SEQUENCE</scope>
    <source>
        <strain evidence="5">CBS 101060</strain>
    </source>
</reference>
<dbReference type="EMBL" id="MU006109">
    <property type="protein sequence ID" value="KAF2835330.1"/>
    <property type="molecule type" value="Genomic_DNA"/>
</dbReference>
<evidence type="ECO:0000313" key="5">
    <source>
        <dbReference type="EMBL" id="KAF2835330.1"/>
    </source>
</evidence>
<dbReference type="Pfam" id="PF01370">
    <property type="entry name" value="Epimerase"/>
    <property type="match status" value="1"/>
</dbReference>
<dbReference type="InterPro" id="IPR001509">
    <property type="entry name" value="Epimerase_deHydtase"/>
</dbReference>
<comment type="similarity">
    <text evidence="2">Belongs to the NAD(P)-dependent epimerase/dehydratase family. Dihydroflavonol-4-reductase subfamily.</text>
</comment>
<dbReference type="GO" id="GO:0016616">
    <property type="term" value="F:oxidoreductase activity, acting on the CH-OH group of donors, NAD or NADP as acceptor"/>
    <property type="evidence" value="ECO:0007669"/>
    <property type="project" value="TreeGrafter"/>
</dbReference>
<evidence type="ECO:0000256" key="2">
    <source>
        <dbReference type="ARBA" id="ARBA00023445"/>
    </source>
</evidence>
<keyword evidence="6" id="KW-1185">Reference proteome</keyword>
<dbReference type="Proteomes" id="UP000799429">
    <property type="component" value="Unassembled WGS sequence"/>
</dbReference>
<dbReference type="InterPro" id="IPR050425">
    <property type="entry name" value="NAD(P)_dehydrat-like"/>
</dbReference>
<evidence type="ECO:0000313" key="6">
    <source>
        <dbReference type="Proteomes" id="UP000799429"/>
    </source>
</evidence>
<organism evidence="5 6">
    <name type="scientific">Patellaria atrata CBS 101060</name>
    <dbReference type="NCBI Taxonomy" id="1346257"/>
    <lineage>
        <taxon>Eukaryota</taxon>
        <taxon>Fungi</taxon>
        <taxon>Dikarya</taxon>
        <taxon>Ascomycota</taxon>
        <taxon>Pezizomycotina</taxon>
        <taxon>Dothideomycetes</taxon>
        <taxon>Dothideomycetes incertae sedis</taxon>
        <taxon>Patellariales</taxon>
        <taxon>Patellariaceae</taxon>
        <taxon>Patellaria</taxon>
    </lineage>
</organism>
<evidence type="ECO:0000256" key="1">
    <source>
        <dbReference type="ARBA" id="ARBA00023002"/>
    </source>
</evidence>
<keyword evidence="3" id="KW-1133">Transmembrane helix</keyword>
<dbReference type="PANTHER" id="PTHR10366">
    <property type="entry name" value="NAD DEPENDENT EPIMERASE/DEHYDRATASE"/>
    <property type="match status" value="1"/>
</dbReference>
<proteinExistence type="inferred from homology"/>
<dbReference type="SUPFAM" id="SSF51735">
    <property type="entry name" value="NAD(P)-binding Rossmann-fold domains"/>
    <property type="match status" value="1"/>
</dbReference>
<dbReference type="OrthoDB" id="2735536at2759"/>
<name>A0A9P4S407_9PEZI</name>
<keyword evidence="3" id="KW-0812">Transmembrane</keyword>
<evidence type="ECO:0000256" key="3">
    <source>
        <dbReference type="SAM" id="Phobius"/>
    </source>
</evidence>
<feature type="transmembrane region" description="Helical" evidence="3">
    <location>
        <begin position="16"/>
        <end position="35"/>
    </location>
</feature>
<dbReference type="PANTHER" id="PTHR10366:SF564">
    <property type="entry name" value="STEROL-4-ALPHA-CARBOXYLATE 3-DEHYDROGENASE, DECARBOXYLATING"/>
    <property type="match status" value="1"/>
</dbReference>
<accession>A0A9P4S407</accession>
<keyword evidence="3" id="KW-0472">Membrane</keyword>
<dbReference type="Gene3D" id="3.40.50.720">
    <property type="entry name" value="NAD(P)-binding Rossmann-like Domain"/>
    <property type="match status" value="1"/>
</dbReference>